<keyword evidence="12 16" id="KW-0511">Multifunctional enzyme</keyword>
<dbReference type="InterPro" id="IPR012319">
    <property type="entry name" value="FPG_cat"/>
</dbReference>
<dbReference type="SUPFAM" id="SSF81624">
    <property type="entry name" value="N-terminal domain of MutM-like DNA repair proteins"/>
    <property type="match status" value="1"/>
</dbReference>
<dbReference type="Pfam" id="PF06827">
    <property type="entry name" value="zf-FPG_IleRS"/>
    <property type="match status" value="1"/>
</dbReference>
<evidence type="ECO:0000256" key="3">
    <source>
        <dbReference type="ARBA" id="ARBA00011245"/>
    </source>
</evidence>
<dbReference type="Gene3D" id="3.20.190.10">
    <property type="entry name" value="MutM-like, N-terminal"/>
    <property type="match status" value="1"/>
</dbReference>
<evidence type="ECO:0000256" key="9">
    <source>
        <dbReference type="ARBA" id="ARBA00023125"/>
    </source>
</evidence>
<protein>
    <recommendedName>
        <fullName evidence="16">Formamidopyrimidine-DNA glycosylase</fullName>
        <shortName evidence="16">Fapy-DNA glycosylase</shortName>
        <ecNumber evidence="16">3.2.2.23</ecNumber>
    </recommendedName>
    <alternativeName>
        <fullName evidence="16">DNA-(apurinic or apyrimidinic site) lyase MutM</fullName>
        <shortName evidence="16">AP lyase MutM</shortName>
        <ecNumber evidence="16">4.2.99.18</ecNumber>
    </alternativeName>
</protein>
<gene>
    <name evidence="16" type="primary">mutM</name>
    <name evidence="16" type="synonym">fpg</name>
    <name evidence="19" type="ORF">SAMN04488569_10478</name>
</gene>
<dbReference type="InterPro" id="IPR000214">
    <property type="entry name" value="Znf_DNA_glyclase/AP_lyase"/>
</dbReference>
<keyword evidence="9 16" id="KW-0238">DNA-binding</keyword>
<keyword evidence="4 16" id="KW-0479">Metal-binding</keyword>
<dbReference type="NCBIfam" id="TIGR00577">
    <property type="entry name" value="fpg"/>
    <property type="match status" value="1"/>
</dbReference>
<keyword evidence="20" id="KW-1185">Reference proteome</keyword>
<evidence type="ECO:0000256" key="12">
    <source>
        <dbReference type="ARBA" id="ARBA00023268"/>
    </source>
</evidence>
<evidence type="ECO:0000256" key="10">
    <source>
        <dbReference type="ARBA" id="ARBA00023204"/>
    </source>
</evidence>
<evidence type="ECO:0000256" key="2">
    <source>
        <dbReference type="ARBA" id="ARBA00009409"/>
    </source>
</evidence>
<dbReference type="Proteomes" id="UP000199589">
    <property type="component" value="Unassembled WGS sequence"/>
</dbReference>
<dbReference type="InterPro" id="IPR015886">
    <property type="entry name" value="H2TH_FPG"/>
</dbReference>
<comment type="catalytic activity">
    <reaction evidence="1 16">
        <text>Hydrolysis of DNA containing ring-opened 7-methylguanine residues, releasing 2,6-diamino-4-hydroxy-5-(N-methyl)formamidopyrimidine.</text>
        <dbReference type="EC" id="3.2.2.23"/>
    </reaction>
</comment>
<dbReference type="GO" id="GO:0003690">
    <property type="term" value="F:double-stranded DNA binding"/>
    <property type="evidence" value="ECO:0007669"/>
    <property type="project" value="UniProtKB-ARBA"/>
</dbReference>
<evidence type="ECO:0000259" key="18">
    <source>
        <dbReference type="PROSITE" id="PS51068"/>
    </source>
</evidence>
<dbReference type="EC" id="4.2.99.18" evidence="16"/>
<comment type="caution">
    <text evidence="16">Lacks conserved residue(s) required for the propagation of feature annotation.</text>
</comment>
<dbReference type="NCBIfam" id="NF002211">
    <property type="entry name" value="PRK01103.1"/>
    <property type="match status" value="1"/>
</dbReference>
<dbReference type="FunFam" id="3.20.190.10:FF:000001">
    <property type="entry name" value="Formamidopyrimidine-DNA glycosylase"/>
    <property type="match status" value="1"/>
</dbReference>
<evidence type="ECO:0000256" key="1">
    <source>
        <dbReference type="ARBA" id="ARBA00001668"/>
    </source>
</evidence>
<proteinExistence type="inferred from homology"/>
<dbReference type="SUPFAM" id="SSF46946">
    <property type="entry name" value="S13-like H2TH domain"/>
    <property type="match status" value="1"/>
</dbReference>
<keyword evidence="10 16" id="KW-0234">DNA repair</keyword>
<dbReference type="PROSITE" id="PS51068">
    <property type="entry name" value="FPG_CAT"/>
    <property type="match status" value="1"/>
</dbReference>
<dbReference type="GO" id="GO:0003684">
    <property type="term" value="F:damaged DNA binding"/>
    <property type="evidence" value="ECO:0007669"/>
    <property type="project" value="InterPro"/>
</dbReference>
<sequence length="279" mass="31924">MPELPEVESVRRGLERLLKGKQITEVIVFWERIIAEPKEISEFKKDIQGQKIHSIDRRGKFLLFNLTDFVLISHLRMEGKYRLEKKDTPISKYTHVIFKLDSGEELRYLDVRKFGRMSLVSHEVVFKHPSLIKLGPEPIKEALTIETLGQELKKRKKAIKATLLDQSVIAGIGNIYADEILFDAKINPSRITNTLSEVEISRLTHSVLKVIDKAVKAGGTTIRTYENVFGELGTYQTSLKVYGRTGLECVRCQTIIEKTKIAQRGTHFCPNCQKMPSER</sequence>
<dbReference type="SMART" id="SM01232">
    <property type="entry name" value="H2TH"/>
    <property type="match status" value="1"/>
</dbReference>
<keyword evidence="13 16" id="KW-0326">Glycosidase</keyword>
<dbReference type="SMART" id="SM00898">
    <property type="entry name" value="Fapy_DNA_glyco"/>
    <property type="match status" value="1"/>
</dbReference>
<dbReference type="SUPFAM" id="SSF57716">
    <property type="entry name" value="Glucocorticoid receptor-like (DNA-binding domain)"/>
    <property type="match status" value="1"/>
</dbReference>
<dbReference type="GO" id="GO:0006284">
    <property type="term" value="P:base-excision repair"/>
    <property type="evidence" value="ECO:0007669"/>
    <property type="project" value="InterPro"/>
</dbReference>
<evidence type="ECO:0000256" key="6">
    <source>
        <dbReference type="ARBA" id="ARBA00022771"/>
    </source>
</evidence>
<feature type="active site" description="Proton donor; for delta-elimination activity" evidence="16">
    <location>
        <position position="264"/>
    </location>
</feature>
<evidence type="ECO:0000256" key="15">
    <source>
        <dbReference type="ARBA" id="ARBA00060177"/>
    </source>
</evidence>
<evidence type="ECO:0000256" key="16">
    <source>
        <dbReference type="HAMAP-Rule" id="MF_00103"/>
    </source>
</evidence>
<reference evidence="20" key="1">
    <citation type="submission" date="2016-10" db="EMBL/GenBank/DDBJ databases">
        <authorList>
            <person name="Varghese N."/>
            <person name="Submissions S."/>
        </authorList>
    </citation>
    <scope>NUCLEOTIDE SEQUENCE [LARGE SCALE GENOMIC DNA]</scope>
    <source>
        <strain evidence="20">DSM 16108</strain>
    </source>
</reference>
<dbReference type="InterPro" id="IPR020629">
    <property type="entry name" value="FPG_Glyclase"/>
</dbReference>
<evidence type="ECO:0000256" key="13">
    <source>
        <dbReference type="ARBA" id="ARBA00023295"/>
    </source>
</evidence>
<dbReference type="GO" id="GO:0140078">
    <property type="term" value="F:class I DNA-(apurinic or apyrimidinic site) endonuclease activity"/>
    <property type="evidence" value="ECO:0007669"/>
    <property type="project" value="UniProtKB-EC"/>
</dbReference>
<dbReference type="HAMAP" id="MF_00103">
    <property type="entry name" value="Fapy_DNA_glycosyl"/>
    <property type="match status" value="1"/>
</dbReference>
<dbReference type="PANTHER" id="PTHR22993">
    <property type="entry name" value="FORMAMIDOPYRIMIDINE-DNA GLYCOSYLASE"/>
    <property type="match status" value="1"/>
</dbReference>
<dbReference type="CDD" id="cd08966">
    <property type="entry name" value="EcFpg-like_N"/>
    <property type="match status" value="1"/>
</dbReference>
<evidence type="ECO:0000313" key="20">
    <source>
        <dbReference type="Proteomes" id="UP000199589"/>
    </source>
</evidence>
<organism evidence="19 20">
    <name type="scientific">Marinilactibacillus piezotolerans</name>
    <dbReference type="NCBI Taxonomy" id="258723"/>
    <lineage>
        <taxon>Bacteria</taxon>
        <taxon>Bacillati</taxon>
        <taxon>Bacillota</taxon>
        <taxon>Bacilli</taxon>
        <taxon>Lactobacillales</taxon>
        <taxon>Carnobacteriaceae</taxon>
        <taxon>Marinilactibacillus</taxon>
    </lineage>
</organism>
<accession>A0A1I4ADF5</accession>
<feature type="binding site" evidence="16">
    <location>
        <position position="155"/>
    </location>
    <ligand>
        <name>DNA</name>
        <dbReference type="ChEBI" id="CHEBI:16991"/>
    </ligand>
</feature>
<keyword evidence="5 16" id="KW-0227">DNA damage</keyword>
<feature type="active site" description="Proton donor" evidence="16">
    <location>
        <position position="3"/>
    </location>
</feature>
<comment type="similarity">
    <text evidence="2 16">Belongs to the FPG family.</text>
</comment>
<comment type="cofactor">
    <cofactor evidence="16">
        <name>Zn(2+)</name>
        <dbReference type="ChEBI" id="CHEBI:29105"/>
    </cofactor>
    <text evidence="16">Binds 1 zinc ion per subunit.</text>
</comment>
<dbReference type="GO" id="GO:0008270">
    <property type="term" value="F:zinc ion binding"/>
    <property type="evidence" value="ECO:0007669"/>
    <property type="project" value="UniProtKB-UniRule"/>
</dbReference>
<name>A0A1I4ADF5_9LACT</name>
<comment type="catalytic activity">
    <reaction evidence="14 16">
        <text>2'-deoxyribonucleotide-(2'-deoxyribose 5'-phosphate)-2'-deoxyribonucleotide-DNA = a 3'-end 2'-deoxyribonucleotide-(2,3-dehydro-2,3-deoxyribose 5'-phosphate)-DNA + a 5'-end 5'-phospho-2'-deoxyribonucleoside-DNA + H(+)</text>
        <dbReference type="Rhea" id="RHEA:66592"/>
        <dbReference type="Rhea" id="RHEA-COMP:13180"/>
        <dbReference type="Rhea" id="RHEA-COMP:16897"/>
        <dbReference type="Rhea" id="RHEA-COMP:17067"/>
        <dbReference type="ChEBI" id="CHEBI:15378"/>
        <dbReference type="ChEBI" id="CHEBI:136412"/>
        <dbReference type="ChEBI" id="CHEBI:157695"/>
        <dbReference type="ChEBI" id="CHEBI:167181"/>
        <dbReference type="EC" id="4.2.99.18"/>
    </reaction>
</comment>
<feature type="active site" description="Schiff-base intermediate with DNA" evidence="16">
    <location>
        <position position="2"/>
    </location>
</feature>
<dbReference type="RefSeq" id="WP_072694495.1">
    <property type="nucleotide sequence ID" value="NZ_FOSJ01000047.1"/>
</dbReference>
<comment type="function">
    <text evidence="15">Involved in base excision repair of DNA damaged by oxidation or by mutagenic agents. Acts as a DNA glycosylase that recognizes and removes damaged bases. Has a preference for oxidized purines, such as 7,8-dihydro-8-oxoguanine (8-oxoG). Has AP (apurinic/apyrimidinic) lyase activity and introduces nicks in the DNA strand. Cleaves the DNA backbone by beta-delta elimination to generate a single-strand break at the site of the removed base with both 3'- and 5'-phosphates.</text>
</comment>
<dbReference type="Pfam" id="PF01149">
    <property type="entry name" value="Fapy_DNA_glyco"/>
    <property type="match status" value="1"/>
</dbReference>
<dbReference type="EMBL" id="FOSJ01000047">
    <property type="protein sequence ID" value="SFK54097.1"/>
    <property type="molecule type" value="Genomic_DNA"/>
</dbReference>
<feature type="domain" description="FPG-type" evidence="17">
    <location>
        <begin position="240"/>
        <end position="274"/>
    </location>
</feature>
<feature type="active site" description="Proton donor; for beta-elimination activity" evidence="16">
    <location>
        <position position="60"/>
    </location>
</feature>
<keyword evidence="8 16" id="KW-0862">Zinc</keyword>
<evidence type="ECO:0000256" key="4">
    <source>
        <dbReference type="ARBA" id="ARBA00022723"/>
    </source>
</evidence>
<evidence type="ECO:0000256" key="7">
    <source>
        <dbReference type="ARBA" id="ARBA00022801"/>
    </source>
</evidence>
<comment type="subunit">
    <text evidence="3 16">Monomer.</text>
</comment>
<keyword evidence="11 16" id="KW-0456">Lyase</keyword>
<feature type="domain" description="Formamidopyrimidine-DNA glycosylase catalytic" evidence="18">
    <location>
        <begin position="2"/>
        <end position="115"/>
    </location>
</feature>
<dbReference type="InterPro" id="IPR010979">
    <property type="entry name" value="Ribosomal_uS13-like_H2TH"/>
</dbReference>
<keyword evidence="6 16" id="KW-0863">Zinc-finger</keyword>
<dbReference type="PROSITE" id="PS51066">
    <property type="entry name" value="ZF_FPG_2"/>
    <property type="match status" value="1"/>
</dbReference>
<evidence type="ECO:0000313" key="19">
    <source>
        <dbReference type="EMBL" id="SFK54097.1"/>
    </source>
</evidence>
<feature type="binding site" evidence="16">
    <location>
        <position position="112"/>
    </location>
    <ligand>
        <name>DNA</name>
        <dbReference type="ChEBI" id="CHEBI:16991"/>
    </ligand>
</feature>
<keyword evidence="7 16" id="KW-0378">Hydrolase</keyword>
<dbReference type="InterPro" id="IPR010663">
    <property type="entry name" value="Znf_FPG/IleRS"/>
</dbReference>
<dbReference type="GO" id="GO:0034039">
    <property type="term" value="F:8-oxo-7,8-dihydroguanine DNA N-glycosylase activity"/>
    <property type="evidence" value="ECO:0007669"/>
    <property type="project" value="TreeGrafter"/>
</dbReference>
<evidence type="ECO:0000256" key="11">
    <source>
        <dbReference type="ARBA" id="ARBA00023239"/>
    </source>
</evidence>
<dbReference type="AlphaFoldDB" id="A0A1I4ADF5"/>
<dbReference type="InterPro" id="IPR035937">
    <property type="entry name" value="FPG_N"/>
</dbReference>
<dbReference type="FunFam" id="1.10.8.50:FF:000003">
    <property type="entry name" value="Formamidopyrimidine-DNA glycosylase"/>
    <property type="match status" value="1"/>
</dbReference>
<dbReference type="EC" id="3.2.2.23" evidence="16"/>
<dbReference type="OrthoDB" id="9800855at2"/>
<comment type="function">
    <text evidence="16">Involved in base excision repair of DNA damaged by oxidation or by mutagenic agents. Acts as DNA glycosylase that recognizes and removes damaged bases. Has a preference for oxidized purines, such as 7,8-dihydro-8-oxoguanine (8-oxoG). Has AP (apurinic/apyrimidinic) lyase activity and introduces nicks in the DNA strand. Cleaves the DNA backbone by beta-delta elimination to generate a single-strand break at the site of the removed base with both 3'- and 5'-phosphates.</text>
</comment>
<dbReference type="PANTHER" id="PTHR22993:SF9">
    <property type="entry name" value="FORMAMIDOPYRIMIDINE-DNA GLYCOSYLASE"/>
    <property type="match status" value="1"/>
</dbReference>
<evidence type="ECO:0000256" key="14">
    <source>
        <dbReference type="ARBA" id="ARBA00044632"/>
    </source>
</evidence>
<dbReference type="Pfam" id="PF06831">
    <property type="entry name" value="H2TH"/>
    <property type="match status" value="1"/>
</dbReference>
<evidence type="ECO:0000256" key="8">
    <source>
        <dbReference type="ARBA" id="ARBA00022833"/>
    </source>
</evidence>
<dbReference type="Gene3D" id="1.10.8.50">
    <property type="match status" value="1"/>
</dbReference>
<evidence type="ECO:0000259" key="17">
    <source>
        <dbReference type="PROSITE" id="PS51066"/>
    </source>
</evidence>
<evidence type="ECO:0000256" key="5">
    <source>
        <dbReference type="ARBA" id="ARBA00022763"/>
    </source>
</evidence>